<proteinExistence type="predicted"/>
<comment type="caution">
    <text evidence="1">The sequence shown here is derived from an EMBL/GenBank/DDBJ whole genome shotgun (WGS) entry which is preliminary data.</text>
</comment>
<name>A0ABP8DUI0_9ACTN</name>
<evidence type="ECO:0000313" key="2">
    <source>
        <dbReference type="Proteomes" id="UP001500620"/>
    </source>
</evidence>
<sequence>MGANTLCIGRCECRVCLTHSCDFRCYWFVLCYRSFFTPWEGDNTDGNATGA</sequence>
<accession>A0ABP8DUI0</accession>
<gene>
    <name evidence="1" type="ORF">GCM10022255_108730</name>
</gene>
<dbReference type="Proteomes" id="UP001500620">
    <property type="component" value="Unassembled WGS sequence"/>
</dbReference>
<keyword evidence="2" id="KW-1185">Reference proteome</keyword>
<protein>
    <submittedName>
        <fullName evidence="1">Uncharacterized protein</fullName>
    </submittedName>
</protein>
<reference evidence="2" key="1">
    <citation type="journal article" date="2019" name="Int. J. Syst. Evol. Microbiol.">
        <title>The Global Catalogue of Microorganisms (GCM) 10K type strain sequencing project: providing services to taxonomists for standard genome sequencing and annotation.</title>
        <authorList>
            <consortium name="The Broad Institute Genomics Platform"/>
            <consortium name="The Broad Institute Genome Sequencing Center for Infectious Disease"/>
            <person name="Wu L."/>
            <person name="Ma J."/>
        </authorList>
    </citation>
    <scope>NUCLEOTIDE SEQUENCE [LARGE SCALE GENOMIC DNA]</scope>
    <source>
        <strain evidence="2">JCM 17441</strain>
    </source>
</reference>
<dbReference type="EMBL" id="BAABAT010000071">
    <property type="protein sequence ID" value="GAA4263512.1"/>
    <property type="molecule type" value="Genomic_DNA"/>
</dbReference>
<evidence type="ECO:0000313" key="1">
    <source>
        <dbReference type="EMBL" id="GAA4263512.1"/>
    </source>
</evidence>
<organism evidence="1 2">
    <name type="scientific">Dactylosporangium darangshiense</name>
    <dbReference type="NCBI Taxonomy" id="579108"/>
    <lineage>
        <taxon>Bacteria</taxon>
        <taxon>Bacillati</taxon>
        <taxon>Actinomycetota</taxon>
        <taxon>Actinomycetes</taxon>
        <taxon>Micromonosporales</taxon>
        <taxon>Micromonosporaceae</taxon>
        <taxon>Dactylosporangium</taxon>
    </lineage>
</organism>